<feature type="transmembrane region" description="Helical" evidence="8">
    <location>
        <begin position="80"/>
        <end position="98"/>
    </location>
</feature>
<dbReference type="RefSeq" id="WP_278157615.1">
    <property type="nucleotide sequence ID" value="NZ_CP121252.1"/>
</dbReference>
<evidence type="ECO:0000256" key="8">
    <source>
        <dbReference type="SAM" id="Phobius"/>
    </source>
</evidence>
<evidence type="ECO:0000256" key="1">
    <source>
        <dbReference type="ARBA" id="ARBA00004651"/>
    </source>
</evidence>
<reference evidence="9 10" key="1">
    <citation type="submission" date="2023-04" db="EMBL/GenBank/DDBJ databases">
        <title>Funneling lignin-derived compounds into biodiesel using alkali-halophilic Citricoccus sp. P2.</title>
        <authorList>
            <person name="Luo C.-B."/>
        </authorList>
    </citation>
    <scope>NUCLEOTIDE SEQUENCE [LARGE SCALE GENOMIC DNA]</scope>
    <source>
        <strain evidence="9 10">P2</strain>
    </source>
</reference>
<keyword evidence="2" id="KW-0813">Transport</keyword>
<dbReference type="EMBL" id="CP121252">
    <property type="protein sequence ID" value="WFP16475.1"/>
    <property type="molecule type" value="Genomic_DNA"/>
</dbReference>
<dbReference type="Gene3D" id="1.10.3730.20">
    <property type="match status" value="1"/>
</dbReference>
<keyword evidence="6 8" id="KW-0472">Membrane</keyword>
<dbReference type="PANTHER" id="PTHR30561">
    <property type="entry name" value="SMR FAMILY PROTON-DEPENDENT DRUG EFFLUX TRANSPORTER SUGE"/>
    <property type="match status" value="1"/>
</dbReference>
<accession>A0ABY8H5S3</accession>
<evidence type="ECO:0000256" key="7">
    <source>
        <dbReference type="RuleBase" id="RU003942"/>
    </source>
</evidence>
<dbReference type="SUPFAM" id="SSF103481">
    <property type="entry name" value="Multidrug resistance efflux transporter EmrE"/>
    <property type="match status" value="1"/>
</dbReference>
<keyword evidence="10" id="KW-1185">Reference proteome</keyword>
<dbReference type="Pfam" id="PF00893">
    <property type="entry name" value="Multi_Drug_Res"/>
    <property type="match status" value="1"/>
</dbReference>
<dbReference type="InterPro" id="IPR000390">
    <property type="entry name" value="Small_drug/metabolite_transptr"/>
</dbReference>
<name>A0ABY8H5S3_9MICC</name>
<comment type="similarity">
    <text evidence="7">Belongs to the drug/metabolite transporter (DMT) superfamily. Small multidrug resistance (SMR) (TC 2.A.7.1) family.</text>
</comment>
<evidence type="ECO:0000313" key="10">
    <source>
        <dbReference type="Proteomes" id="UP001219037"/>
    </source>
</evidence>
<gene>
    <name evidence="9" type="ORF">P8192_14025</name>
</gene>
<sequence>MTIGALDDVAEDVPSHRFNRRGWTFLTVAIVCEVAGSLSLRGALDQPGLYPVVALAYVCAFACLAQVLRTGFGIGMAYGIWGACGVALTALGSAVLFGEVISPVMAAGIALVILGVICIDIGGSRS</sequence>
<keyword evidence="3" id="KW-1003">Cell membrane</keyword>
<feature type="transmembrane region" description="Helical" evidence="8">
    <location>
        <begin position="49"/>
        <end position="68"/>
    </location>
</feature>
<evidence type="ECO:0000256" key="2">
    <source>
        <dbReference type="ARBA" id="ARBA00022448"/>
    </source>
</evidence>
<organism evidence="9 10">
    <name type="scientific">Citricoccus muralis</name>
    <dbReference type="NCBI Taxonomy" id="169134"/>
    <lineage>
        <taxon>Bacteria</taxon>
        <taxon>Bacillati</taxon>
        <taxon>Actinomycetota</taxon>
        <taxon>Actinomycetes</taxon>
        <taxon>Micrococcales</taxon>
        <taxon>Micrococcaceae</taxon>
        <taxon>Citricoccus</taxon>
    </lineage>
</organism>
<evidence type="ECO:0000256" key="5">
    <source>
        <dbReference type="ARBA" id="ARBA00022989"/>
    </source>
</evidence>
<dbReference type="Proteomes" id="UP001219037">
    <property type="component" value="Chromosome"/>
</dbReference>
<evidence type="ECO:0000256" key="4">
    <source>
        <dbReference type="ARBA" id="ARBA00022692"/>
    </source>
</evidence>
<dbReference type="InterPro" id="IPR037185">
    <property type="entry name" value="EmrE-like"/>
</dbReference>
<comment type="subcellular location">
    <subcellularLocation>
        <location evidence="1 7">Cell membrane</location>
        <topology evidence="1 7">Multi-pass membrane protein</topology>
    </subcellularLocation>
</comment>
<protein>
    <submittedName>
        <fullName evidence="9">SMR family transporter</fullName>
    </submittedName>
</protein>
<dbReference type="InterPro" id="IPR045324">
    <property type="entry name" value="Small_multidrug_res"/>
</dbReference>
<proteinExistence type="inferred from homology"/>
<keyword evidence="5 8" id="KW-1133">Transmembrane helix</keyword>
<evidence type="ECO:0000256" key="3">
    <source>
        <dbReference type="ARBA" id="ARBA00022475"/>
    </source>
</evidence>
<keyword evidence="4 7" id="KW-0812">Transmembrane</keyword>
<evidence type="ECO:0000256" key="6">
    <source>
        <dbReference type="ARBA" id="ARBA00023136"/>
    </source>
</evidence>
<feature type="transmembrane region" description="Helical" evidence="8">
    <location>
        <begin position="104"/>
        <end position="123"/>
    </location>
</feature>
<evidence type="ECO:0000313" key="9">
    <source>
        <dbReference type="EMBL" id="WFP16475.1"/>
    </source>
</evidence>
<dbReference type="PANTHER" id="PTHR30561:SF1">
    <property type="entry name" value="MULTIDRUG TRANSPORTER EMRE"/>
    <property type="match status" value="1"/>
</dbReference>
<feature type="transmembrane region" description="Helical" evidence="8">
    <location>
        <begin position="23"/>
        <end position="43"/>
    </location>
</feature>